<reference evidence="3" key="5">
    <citation type="submission" date="2015-06" db="UniProtKB">
        <authorList>
            <consortium name="EnsemblFungi"/>
        </authorList>
    </citation>
    <scope>IDENTIFICATION</scope>
    <source>
        <strain evidence="3">ATCC 64411</strain>
    </source>
</reference>
<reference evidence="3" key="4">
    <citation type="journal article" date="2015" name="G3 (Bethesda)">
        <title>Genome sequences of three phytopathogenic species of the Magnaporthaceae family of fungi.</title>
        <authorList>
            <person name="Okagaki L.H."/>
            <person name="Nunes C.C."/>
            <person name="Sailsbery J."/>
            <person name="Clay B."/>
            <person name="Brown D."/>
            <person name="John T."/>
            <person name="Oh Y."/>
            <person name="Young N."/>
            <person name="Fitzgerald M."/>
            <person name="Haas B.J."/>
            <person name="Zeng Q."/>
            <person name="Young S."/>
            <person name="Adiconis X."/>
            <person name="Fan L."/>
            <person name="Levin J.Z."/>
            <person name="Mitchell T.K."/>
            <person name="Okubara P.A."/>
            <person name="Farman M.L."/>
            <person name="Kohn L.M."/>
            <person name="Birren B."/>
            <person name="Ma L.-J."/>
            <person name="Dean R.A."/>
        </authorList>
    </citation>
    <scope>NUCLEOTIDE SEQUENCE</scope>
    <source>
        <strain evidence="3">ATCC 64411 / 73-15</strain>
    </source>
</reference>
<feature type="domain" description="SET" evidence="1">
    <location>
        <begin position="187"/>
        <end position="332"/>
    </location>
</feature>
<organism evidence="3 4">
    <name type="scientific">Magnaporthiopsis poae (strain ATCC 64411 / 73-15)</name>
    <name type="common">Kentucky bluegrass fungus</name>
    <name type="synonym">Magnaporthe poae</name>
    <dbReference type="NCBI Taxonomy" id="644358"/>
    <lineage>
        <taxon>Eukaryota</taxon>
        <taxon>Fungi</taxon>
        <taxon>Dikarya</taxon>
        <taxon>Ascomycota</taxon>
        <taxon>Pezizomycotina</taxon>
        <taxon>Sordariomycetes</taxon>
        <taxon>Sordariomycetidae</taxon>
        <taxon>Magnaporthales</taxon>
        <taxon>Magnaporthaceae</taxon>
        <taxon>Magnaporthiopsis</taxon>
    </lineage>
</organism>
<dbReference type="PANTHER" id="PTHR47332">
    <property type="entry name" value="SET DOMAIN-CONTAINING PROTEIN 5"/>
    <property type="match status" value="1"/>
</dbReference>
<dbReference type="SUPFAM" id="SSF82199">
    <property type="entry name" value="SET domain"/>
    <property type="match status" value="1"/>
</dbReference>
<gene>
    <name evidence="2" type="ORF">MAPG_04442</name>
</gene>
<dbReference type="Pfam" id="PF00856">
    <property type="entry name" value="SET"/>
    <property type="match status" value="1"/>
</dbReference>
<dbReference type="eggNOG" id="KOG2084">
    <property type="taxonomic scope" value="Eukaryota"/>
</dbReference>
<dbReference type="SMART" id="SM00317">
    <property type="entry name" value="SET"/>
    <property type="match status" value="1"/>
</dbReference>
<dbReference type="Proteomes" id="UP000011715">
    <property type="component" value="Unassembled WGS sequence"/>
</dbReference>
<accession>A0A0C4DWR2</accession>
<keyword evidence="4" id="KW-1185">Reference proteome</keyword>
<dbReference type="VEuPathDB" id="FungiDB:MAPG_04442"/>
<dbReference type="EMBL" id="GL876968">
    <property type="protein sequence ID" value="KLU85416.1"/>
    <property type="molecule type" value="Genomic_DNA"/>
</dbReference>
<reference evidence="2" key="2">
    <citation type="submission" date="2010-05" db="EMBL/GenBank/DDBJ databases">
        <title>The Genome Sequence of Magnaporthe poae strain ATCC 64411.</title>
        <authorList>
            <consortium name="The Broad Institute Genome Sequencing Platform"/>
            <consortium name="Broad Institute Genome Sequencing Center for Infectious Disease"/>
            <person name="Ma L.-J."/>
            <person name="Dead R."/>
            <person name="Young S."/>
            <person name="Zeng Q."/>
            <person name="Koehrsen M."/>
            <person name="Alvarado L."/>
            <person name="Berlin A."/>
            <person name="Chapman S.B."/>
            <person name="Chen Z."/>
            <person name="Freedman E."/>
            <person name="Gellesch M."/>
            <person name="Goldberg J."/>
            <person name="Griggs A."/>
            <person name="Gujja S."/>
            <person name="Heilman E.R."/>
            <person name="Heiman D."/>
            <person name="Hepburn T."/>
            <person name="Howarth C."/>
            <person name="Jen D."/>
            <person name="Larson L."/>
            <person name="Mehta T."/>
            <person name="Neiman D."/>
            <person name="Pearson M."/>
            <person name="Roberts A."/>
            <person name="Saif S."/>
            <person name="Shea T."/>
            <person name="Shenoy N."/>
            <person name="Sisk P."/>
            <person name="Stolte C."/>
            <person name="Sykes S."/>
            <person name="Walk T."/>
            <person name="White J."/>
            <person name="Yandava C."/>
            <person name="Haas B."/>
            <person name="Nusbaum C."/>
            <person name="Birren B."/>
        </authorList>
    </citation>
    <scope>NUCLEOTIDE SEQUENCE</scope>
    <source>
        <strain evidence="2">ATCC 64411</strain>
    </source>
</reference>
<sequence length="472" mass="50647">MSEENSGRMRRAAASRLQSSMLPKLSFLALFACGKLATTSPATAKMAWEAPEGTLARQCSHTPASMSRISGIFACPQPMDEASVPVQEPARWAPWTHPPFCANSSFCVYTNAAFQNGRGFNIITTPKALASAQGQLELAFTAPPLASAVDGDGGSGQNGAGIDGAATGVISDKNSSAAGTLVPRGACGWEVQSIPGKGRGVVATQRIRRGETVMLDYAAVLAAVEFPGRVTQAQGNEILNRAASRLPNPKRVLELGRSSTAGAPVMEDVMRTNSFSVTIDGEAYMGLFPAVSRINHACAPNAHTRFSGRTLSQKVVAFLDIEPGDEITISYSEFGMTYKNRQDILLRRWGFKCTCSLCRAHPSEIAVSDERRERATGVRDQIMEHVNRGELSAAIDQSKALIELSIKEGLVSGLGDHYELLARLHMGTRDLKGAAKYARLALTEMRDFGGQEEFDTFGELELFVAQLDARGV</sequence>
<evidence type="ECO:0000313" key="3">
    <source>
        <dbReference type="EnsemblFungi" id="MAPG_04442T0"/>
    </source>
</evidence>
<evidence type="ECO:0000259" key="1">
    <source>
        <dbReference type="PROSITE" id="PS50280"/>
    </source>
</evidence>
<dbReference type="CDD" id="cd20071">
    <property type="entry name" value="SET_SMYD"/>
    <property type="match status" value="1"/>
</dbReference>
<dbReference type="PANTHER" id="PTHR47332:SF6">
    <property type="entry name" value="SET DOMAIN-CONTAINING PROTEIN"/>
    <property type="match status" value="1"/>
</dbReference>
<dbReference type="InterPro" id="IPR001214">
    <property type="entry name" value="SET_dom"/>
</dbReference>
<dbReference type="InterPro" id="IPR011990">
    <property type="entry name" value="TPR-like_helical_dom_sf"/>
</dbReference>
<dbReference type="InterPro" id="IPR046341">
    <property type="entry name" value="SET_dom_sf"/>
</dbReference>
<dbReference type="STRING" id="644358.A0A0C4DWR2"/>
<dbReference type="OMA" id="PWTHAPY"/>
<reference evidence="4" key="1">
    <citation type="submission" date="2010-05" db="EMBL/GenBank/DDBJ databases">
        <title>The genome sequence of Magnaporthe poae strain ATCC 64411.</title>
        <authorList>
            <person name="Ma L.-J."/>
            <person name="Dead R."/>
            <person name="Young S."/>
            <person name="Zeng Q."/>
            <person name="Koehrsen M."/>
            <person name="Alvarado L."/>
            <person name="Berlin A."/>
            <person name="Chapman S.B."/>
            <person name="Chen Z."/>
            <person name="Freedman E."/>
            <person name="Gellesch M."/>
            <person name="Goldberg J."/>
            <person name="Griggs A."/>
            <person name="Gujja S."/>
            <person name="Heilman E.R."/>
            <person name="Heiman D."/>
            <person name="Hepburn T."/>
            <person name="Howarth C."/>
            <person name="Jen D."/>
            <person name="Larson L."/>
            <person name="Mehta T."/>
            <person name="Neiman D."/>
            <person name="Pearson M."/>
            <person name="Roberts A."/>
            <person name="Saif S."/>
            <person name="Shea T."/>
            <person name="Shenoy N."/>
            <person name="Sisk P."/>
            <person name="Stolte C."/>
            <person name="Sykes S."/>
            <person name="Walk T."/>
            <person name="White J."/>
            <person name="Yandava C."/>
            <person name="Haas B."/>
            <person name="Nusbaum C."/>
            <person name="Birren B."/>
        </authorList>
    </citation>
    <scope>NUCLEOTIDE SEQUENCE [LARGE SCALE GENOMIC DNA]</scope>
    <source>
        <strain evidence="4">ATCC 64411 / 73-15</strain>
    </source>
</reference>
<dbReference type="OrthoDB" id="438641at2759"/>
<dbReference type="AlphaFoldDB" id="A0A0C4DWR2"/>
<dbReference type="EnsemblFungi" id="MAPG_04442T0">
    <property type="protein sequence ID" value="MAPG_04442T0"/>
    <property type="gene ID" value="MAPG_04442"/>
</dbReference>
<name>A0A0C4DWR2_MAGP6</name>
<dbReference type="EMBL" id="ADBL01001051">
    <property type="status" value="NOT_ANNOTATED_CDS"/>
    <property type="molecule type" value="Genomic_DNA"/>
</dbReference>
<dbReference type="Gene3D" id="1.25.40.10">
    <property type="entry name" value="Tetratricopeptide repeat domain"/>
    <property type="match status" value="1"/>
</dbReference>
<proteinExistence type="predicted"/>
<protein>
    <recommendedName>
        <fullName evidence="1">SET domain-containing protein</fullName>
    </recommendedName>
</protein>
<dbReference type="Gene3D" id="2.170.270.10">
    <property type="entry name" value="SET domain"/>
    <property type="match status" value="1"/>
</dbReference>
<reference evidence="2" key="3">
    <citation type="submission" date="2011-03" db="EMBL/GenBank/DDBJ databases">
        <title>Annotation of Magnaporthe poae ATCC 64411.</title>
        <authorList>
            <person name="Ma L.-J."/>
            <person name="Dead R."/>
            <person name="Young S.K."/>
            <person name="Zeng Q."/>
            <person name="Gargeya S."/>
            <person name="Fitzgerald M."/>
            <person name="Haas B."/>
            <person name="Abouelleil A."/>
            <person name="Alvarado L."/>
            <person name="Arachchi H.M."/>
            <person name="Berlin A."/>
            <person name="Brown A."/>
            <person name="Chapman S.B."/>
            <person name="Chen Z."/>
            <person name="Dunbar C."/>
            <person name="Freedman E."/>
            <person name="Gearin G."/>
            <person name="Gellesch M."/>
            <person name="Goldberg J."/>
            <person name="Griggs A."/>
            <person name="Gujja S."/>
            <person name="Heiman D."/>
            <person name="Howarth C."/>
            <person name="Larson L."/>
            <person name="Lui A."/>
            <person name="MacDonald P.J.P."/>
            <person name="Mehta T."/>
            <person name="Montmayeur A."/>
            <person name="Murphy C."/>
            <person name="Neiman D."/>
            <person name="Pearson M."/>
            <person name="Priest M."/>
            <person name="Roberts A."/>
            <person name="Saif S."/>
            <person name="Shea T."/>
            <person name="Shenoy N."/>
            <person name="Sisk P."/>
            <person name="Stolte C."/>
            <person name="Sykes S."/>
            <person name="Yandava C."/>
            <person name="Wortman J."/>
            <person name="Nusbaum C."/>
            <person name="Birren B."/>
        </authorList>
    </citation>
    <scope>NUCLEOTIDE SEQUENCE</scope>
    <source>
        <strain evidence="2">ATCC 64411</strain>
    </source>
</reference>
<evidence type="ECO:0000313" key="4">
    <source>
        <dbReference type="Proteomes" id="UP000011715"/>
    </source>
</evidence>
<dbReference type="InterPro" id="IPR053185">
    <property type="entry name" value="SET_domain_protein"/>
</dbReference>
<evidence type="ECO:0000313" key="2">
    <source>
        <dbReference type="EMBL" id="KLU85416.1"/>
    </source>
</evidence>
<dbReference type="PROSITE" id="PS50280">
    <property type="entry name" value="SET"/>
    <property type="match status" value="1"/>
</dbReference>